<name>A0A0A8YSY1_ARUDO</name>
<protein>
    <submittedName>
        <fullName evidence="1">Uncharacterized protein</fullName>
    </submittedName>
</protein>
<organism evidence="1">
    <name type="scientific">Arundo donax</name>
    <name type="common">Giant reed</name>
    <name type="synonym">Donax arundinaceus</name>
    <dbReference type="NCBI Taxonomy" id="35708"/>
    <lineage>
        <taxon>Eukaryota</taxon>
        <taxon>Viridiplantae</taxon>
        <taxon>Streptophyta</taxon>
        <taxon>Embryophyta</taxon>
        <taxon>Tracheophyta</taxon>
        <taxon>Spermatophyta</taxon>
        <taxon>Magnoliopsida</taxon>
        <taxon>Liliopsida</taxon>
        <taxon>Poales</taxon>
        <taxon>Poaceae</taxon>
        <taxon>PACMAD clade</taxon>
        <taxon>Arundinoideae</taxon>
        <taxon>Arundineae</taxon>
        <taxon>Arundo</taxon>
    </lineage>
</organism>
<reference evidence="1" key="2">
    <citation type="journal article" date="2015" name="Data Brief">
        <title>Shoot transcriptome of the giant reed, Arundo donax.</title>
        <authorList>
            <person name="Barrero R.A."/>
            <person name="Guerrero F.D."/>
            <person name="Moolhuijzen P."/>
            <person name="Goolsby J.A."/>
            <person name="Tidwell J."/>
            <person name="Bellgard S.E."/>
            <person name="Bellgard M.I."/>
        </authorList>
    </citation>
    <scope>NUCLEOTIDE SEQUENCE</scope>
    <source>
        <tissue evidence="1">Shoot tissue taken approximately 20 cm above the soil surface</tissue>
    </source>
</reference>
<proteinExistence type="predicted"/>
<dbReference type="EMBL" id="GBRH01272243">
    <property type="protein sequence ID" value="JAD25652.1"/>
    <property type="molecule type" value="Transcribed_RNA"/>
</dbReference>
<evidence type="ECO:0000313" key="1">
    <source>
        <dbReference type="EMBL" id="JAD25652.1"/>
    </source>
</evidence>
<reference evidence="1" key="1">
    <citation type="submission" date="2014-09" db="EMBL/GenBank/DDBJ databases">
        <authorList>
            <person name="Magalhaes I.L.F."/>
            <person name="Oliveira U."/>
            <person name="Santos F.R."/>
            <person name="Vidigal T.H.D.A."/>
            <person name="Brescovit A.D."/>
            <person name="Santos A.J."/>
        </authorList>
    </citation>
    <scope>NUCLEOTIDE SEQUENCE</scope>
    <source>
        <tissue evidence="1">Shoot tissue taken approximately 20 cm above the soil surface</tissue>
    </source>
</reference>
<accession>A0A0A8YSY1</accession>
<sequence>MTSNCMLSSSYNLWPIRQTINQRCEPIFTIFRIATFVLKI</sequence>
<dbReference type="AlphaFoldDB" id="A0A0A8YSY1"/>